<dbReference type="Gene3D" id="1.10.357.10">
    <property type="entry name" value="Tetracycline Repressor, domain 2"/>
    <property type="match status" value="1"/>
</dbReference>
<accession>A0A317E7P7</accession>
<evidence type="ECO:0000256" key="2">
    <source>
        <dbReference type="ARBA" id="ARBA00023125"/>
    </source>
</evidence>
<evidence type="ECO:0000313" key="6">
    <source>
        <dbReference type="EMBL" id="PWR21115.1"/>
    </source>
</evidence>
<dbReference type="AlphaFoldDB" id="A0A317E7P7"/>
<dbReference type="PRINTS" id="PR00455">
    <property type="entry name" value="HTHTETR"/>
</dbReference>
<dbReference type="Proteomes" id="UP000245461">
    <property type="component" value="Unassembled WGS sequence"/>
</dbReference>
<feature type="DNA-binding region" description="H-T-H motif" evidence="4">
    <location>
        <begin position="35"/>
        <end position="54"/>
    </location>
</feature>
<dbReference type="EMBL" id="QGLE01000008">
    <property type="protein sequence ID" value="PWR21115.1"/>
    <property type="molecule type" value="Genomic_DNA"/>
</dbReference>
<dbReference type="Pfam" id="PF00440">
    <property type="entry name" value="TetR_N"/>
    <property type="match status" value="1"/>
</dbReference>
<protein>
    <submittedName>
        <fullName evidence="6">TetR family transcriptional regulator</fullName>
    </submittedName>
</protein>
<gene>
    <name evidence="6" type="ORF">DKG74_14000</name>
</gene>
<dbReference type="InterPro" id="IPR001647">
    <property type="entry name" value="HTH_TetR"/>
</dbReference>
<dbReference type="RefSeq" id="WP_109906793.1">
    <property type="nucleotide sequence ID" value="NZ_QGLE01000008.1"/>
</dbReference>
<comment type="caution">
    <text evidence="6">The sequence shown here is derived from an EMBL/GenBank/DDBJ whole genome shotgun (WGS) entry which is preliminary data.</text>
</comment>
<evidence type="ECO:0000256" key="4">
    <source>
        <dbReference type="PROSITE-ProRule" id="PRU00335"/>
    </source>
</evidence>
<proteinExistence type="predicted"/>
<evidence type="ECO:0000259" key="5">
    <source>
        <dbReference type="PROSITE" id="PS50977"/>
    </source>
</evidence>
<dbReference type="SUPFAM" id="SSF48498">
    <property type="entry name" value="Tetracyclin repressor-like, C-terminal domain"/>
    <property type="match status" value="1"/>
</dbReference>
<evidence type="ECO:0000256" key="3">
    <source>
        <dbReference type="ARBA" id="ARBA00023163"/>
    </source>
</evidence>
<dbReference type="PANTHER" id="PTHR47506:SF1">
    <property type="entry name" value="HTH-TYPE TRANSCRIPTIONAL REGULATOR YJDC"/>
    <property type="match status" value="1"/>
</dbReference>
<keyword evidence="1" id="KW-0805">Transcription regulation</keyword>
<keyword evidence="3" id="KW-0804">Transcription</keyword>
<name>A0A317E7P7_9PROT</name>
<dbReference type="InterPro" id="IPR036271">
    <property type="entry name" value="Tet_transcr_reg_TetR-rel_C_sf"/>
</dbReference>
<reference evidence="6 7" key="1">
    <citation type="submission" date="2018-05" db="EMBL/GenBank/DDBJ databases">
        <title>Zavarzinia sp. HR-AS.</title>
        <authorList>
            <person name="Lee Y."/>
            <person name="Jeon C.O."/>
        </authorList>
    </citation>
    <scope>NUCLEOTIDE SEQUENCE [LARGE SCALE GENOMIC DNA]</scope>
    <source>
        <strain evidence="6 7">HR-AS</strain>
    </source>
</reference>
<keyword evidence="7" id="KW-1185">Reference proteome</keyword>
<evidence type="ECO:0000256" key="1">
    <source>
        <dbReference type="ARBA" id="ARBA00023015"/>
    </source>
</evidence>
<organism evidence="6 7">
    <name type="scientific">Zavarzinia aquatilis</name>
    <dbReference type="NCBI Taxonomy" id="2211142"/>
    <lineage>
        <taxon>Bacteria</taxon>
        <taxon>Pseudomonadati</taxon>
        <taxon>Pseudomonadota</taxon>
        <taxon>Alphaproteobacteria</taxon>
        <taxon>Rhodospirillales</taxon>
        <taxon>Zavarziniaceae</taxon>
        <taxon>Zavarzinia</taxon>
    </lineage>
</organism>
<dbReference type="SUPFAM" id="SSF46689">
    <property type="entry name" value="Homeodomain-like"/>
    <property type="match status" value="1"/>
</dbReference>
<dbReference type="PROSITE" id="PS50977">
    <property type="entry name" value="HTH_TETR_2"/>
    <property type="match status" value="1"/>
</dbReference>
<sequence>MTLSAKTEDRPRRAVDRIREVARDLFYRRGIRDVGVEEIVTTAGVTKPSLYRAFASKDELAAAYIRDYDADFWERFERVTAPHAGDPRAQIMAWLQSIEDRTRVSHYRGCGMTNAAVEYPDRDHPARLASVANKQEYRRRLRGLAAALGARDPDMLGDALLLLIEGTYASAQLFDGDGPALHLVEAGKALIDASL</sequence>
<dbReference type="GO" id="GO:0003677">
    <property type="term" value="F:DNA binding"/>
    <property type="evidence" value="ECO:0007669"/>
    <property type="project" value="UniProtKB-UniRule"/>
</dbReference>
<keyword evidence="2 4" id="KW-0238">DNA-binding</keyword>
<dbReference type="InterPro" id="IPR009057">
    <property type="entry name" value="Homeodomain-like_sf"/>
</dbReference>
<dbReference type="OrthoDB" id="9787680at2"/>
<dbReference type="PANTHER" id="PTHR47506">
    <property type="entry name" value="TRANSCRIPTIONAL REGULATORY PROTEIN"/>
    <property type="match status" value="1"/>
</dbReference>
<evidence type="ECO:0000313" key="7">
    <source>
        <dbReference type="Proteomes" id="UP000245461"/>
    </source>
</evidence>
<feature type="domain" description="HTH tetR-type" evidence="5">
    <location>
        <begin position="12"/>
        <end position="72"/>
    </location>
</feature>